<sequence length="78" mass="8586">MLHAANAQIGNTYSVKSMSFDNPVLMHRLNALGLTVGSLLKVQRKSLFKGPCVFDVDGQHICIRNCDACKIILESTHD</sequence>
<evidence type="ECO:0000256" key="1">
    <source>
        <dbReference type="ARBA" id="ARBA00023004"/>
    </source>
</evidence>
<dbReference type="Pfam" id="PF04023">
    <property type="entry name" value="FeoA"/>
    <property type="match status" value="1"/>
</dbReference>
<dbReference type="InterPro" id="IPR008988">
    <property type="entry name" value="Transcriptional_repressor_C"/>
</dbReference>
<keyword evidence="1" id="KW-0408">Iron</keyword>
<dbReference type="Proteomes" id="UP000295328">
    <property type="component" value="Unassembled WGS sequence"/>
</dbReference>
<dbReference type="Gene3D" id="2.30.30.90">
    <property type="match status" value="1"/>
</dbReference>
<feature type="domain" description="Ferrous iron transporter FeoA-like" evidence="2">
    <location>
        <begin position="2"/>
        <end position="75"/>
    </location>
</feature>
<evidence type="ECO:0000259" key="2">
    <source>
        <dbReference type="SMART" id="SM00899"/>
    </source>
</evidence>
<dbReference type="OrthoDB" id="9811076at2"/>
<dbReference type="SUPFAM" id="SSF50037">
    <property type="entry name" value="C-terminal domain of transcriptional repressors"/>
    <property type="match status" value="1"/>
</dbReference>
<protein>
    <submittedName>
        <fullName evidence="3">Ferrous iron transport protein A</fullName>
    </submittedName>
</protein>
<dbReference type="InterPro" id="IPR007167">
    <property type="entry name" value="Fe-transptr_FeoA-like"/>
</dbReference>
<dbReference type="EMBL" id="SCWE01000004">
    <property type="protein sequence ID" value="TDM01299.1"/>
    <property type="molecule type" value="Genomic_DNA"/>
</dbReference>
<dbReference type="InterPro" id="IPR038157">
    <property type="entry name" value="FeoA_core_dom"/>
</dbReference>
<reference evidence="3 4" key="1">
    <citation type="submission" date="2019-01" db="EMBL/GenBank/DDBJ databases">
        <title>Draft genome sequences of the type strains of six Macrococcus species.</title>
        <authorList>
            <person name="Mazhar S."/>
            <person name="Altermann E."/>
            <person name="Hill C."/>
            <person name="Mcauliffe O."/>
        </authorList>
    </citation>
    <scope>NUCLEOTIDE SEQUENCE [LARGE SCALE GENOMIC DNA]</scope>
    <source>
        <strain evidence="3 4">CCM4809</strain>
    </source>
</reference>
<dbReference type="GO" id="GO:0046914">
    <property type="term" value="F:transition metal ion binding"/>
    <property type="evidence" value="ECO:0007669"/>
    <property type="project" value="InterPro"/>
</dbReference>
<organism evidence="3 4">
    <name type="scientific">Macrococcus hajekii</name>
    <dbReference type="NCBI Taxonomy" id="198482"/>
    <lineage>
        <taxon>Bacteria</taxon>
        <taxon>Bacillati</taxon>
        <taxon>Bacillota</taxon>
        <taxon>Bacilli</taxon>
        <taxon>Bacillales</taxon>
        <taxon>Staphylococcaceae</taxon>
        <taxon>Macrococcus</taxon>
    </lineage>
</organism>
<dbReference type="SMART" id="SM00899">
    <property type="entry name" value="FeoA"/>
    <property type="match status" value="1"/>
</dbReference>
<evidence type="ECO:0000313" key="4">
    <source>
        <dbReference type="Proteomes" id="UP000295328"/>
    </source>
</evidence>
<gene>
    <name evidence="3" type="ORF">ERX37_09290</name>
</gene>
<keyword evidence="4" id="KW-1185">Reference proteome</keyword>
<evidence type="ECO:0000313" key="3">
    <source>
        <dbReference type="EMBL" id="TDM01299.1"/>
    </source>
</evidence>
<proteinExistence type="predicted"/>
<dbReference type="AlphaFoldDB" id="A0A4R6BI58"/>
<accession>A0A4R6BI58</accession>
<name>A0A4R6BI58_9STAP</name>
<comment type="caution">
    <text evidence="3">The sequence shown here is derived from an EMBL/GenBank/DDBJ whole genome shotgun (WGS) entry which is preliminary data.</text>
</comment>